<keyword evidence="1" id="KW-1133">Transmembrane helix</keyword>
<dbReference type="InterPro" id="IPR032726">
    <property type="entry name" value="ThiS-like_dom"/>
</dbReference>
<dbReference type="PANTHER" id="PTHR43267">
    <property type="entry name" value="TRNA THREONYLCARBAMOYLADENOSINE DEHYDRATASE"/>
    <property type="match status" value="1"/>
</dbReference>
<organism evidence="4">
    <name type="scientific">marine sediment metagenome</name>
    <dbReference type="NCBI Taxonomy" id="412755"/>
    <lineage>
        <taxon>unclassified sequences</taxon>
        <taxon>metagenomes</taxon>
        <taxon>ecological metagenomes</taxon>
    </lineage>
</organism>
<dbReference type="GO" id="GO:0061504">
    <property type="term" value="P:cyclic threonylcarbamoyladenosine biosynthetic process"/>
    <property type="evidence" value="ECO:0007669"/>
    <property type="project" value="TreeGrafter"/>
</dbReference>
<name>X0U9V1_9ZZZZ</name>
<protein>
    <recommendedName>
        <fullName evidence="5">THIF-type NAD/FAD binding fold domain-containing protein</fullName>
    </recommendedName>
</protein>
<evidence type="ECO:0000313" key="4">
    <source>
        <dbReference type="EMBL" id="GAG02325.1"/>
    </source>
</evidence>
<feature type="domain" description="THIF-type NAD/FAD binding fold" evidence="2">
    <location>
        <begin position="83"/>
        <end position="218"/>
    </location>
</feature>
<proteinExistence type="predicted"/>
<dbReference type="SUPFAM" id="SSF69572">
    <property type="entry name" value="Activating enzymes of the ubiquitin-like proteins"/>
    <property type="match status" value="1"/>
</dbReference>
<feature type="domain" description="ThiS-like ubiquitin" evidence="3">
    <location>
        <begin position="7"/>
        <end position="62"/>
    </location>
</feature>
<evidence type="ECO:0000259" key="2">
    <source>
        <dbReference type="Pfam" id="PF00899"/>
    </source>
</evidence>
<evidence type="ECO:0000256" key="1">
    <source>
        <dbReference type="SAM" id="Phobius"/>
    </source>
</evidence>
<gene>
    <name evidence="4" type="ORF">S01H1_45734</name>
</gene>
<reference evidence="4" key="1">
    <citation type="journal article" date="2014" name="Front. Microbiol.">
        <title>High frequency of phylogenetically diverse reductive dehalogenase-homologous genes in deep subseafloor sedimentary metagenomes.</title>
        <authorList>
            <person name="Kawai M."/>
            <person name="Futagami T."/>
            <person name="Toyoda A."/>
            <person name="Takaki Y."/>
            <person name="Nishi S."/>
            <person name="Hori S."/>
            <person name="Arai W."/>
            <person name="Tsubouchi T."/>
            <person name="Morono Y."/>
            <person name="Uchiyama I."/>
            <person name="Ito T."/>
            <person name="Fujiyama A."/>
            <person name="Inagaki F."/>
            <person name="Takami H."/>
        </authorList>
    </citation>
    <scope>NUCLEOTIDE SEQUENCE</scope>
    <source>
        <strain evidence="4">Expedition CK06-06</strain>
    </source>
</reference>
<feature type="non-terminal residue" evidence="4">
    <location>
        <position position="262"/>
    </location>
</feature>
<dbReference type="InterPro" id="IPR045886">
    <property type="entry name" value="ThiF/MoeB/HesA"/>
</dbReference>
<evidence type="ECO:0000259" key="3">
    <source>
        <dbReference type="Pfam" id="PF14453"/>
    </source>
</evidence>
<dbReference type="NCBIfam" id="TIGR02354">
    <property type="entry name" value="thiF_fam2"/>
    <property type="match status" value="1"/>
</dbReference>
<dbReference type="Pfam" id="PF00899">
    <property type="entry name" value="ThiF"/>
    <property type="match status" value="1"/>
</dbReference>
<dbReference type="InterPro" id="IPR035985">
    <property type="entry name" value="Ubiquitin-activating_enz"/>
</dbReference>
<dbReference type="NCBIfam" id="NF006395">
    <property type="entry name" value="PRK08644.1"/>
    <property type="match status" value="1"/>
</dbReference>
<accession>X0U9V1</accession>
<keyword evidence="1" id="KW-0472">Membrane</keyword>
<dbReference type="PANTHER" id="PTHR43267:SF3">
    <property type="entry name" value="THIF PROTEIN"/>
    <property type="match status" value="1"/>
</dbReference>
<dbReference type="GO" id="GO:0061503">
    <property type="term" value="F:tRNA threonylcarbamoyladenosine dehydratase"/>
    <property type="evidence" value="ECO:0007669"/>
    <property type="project" value="TreeGrafter"/>
</dbReference>
<evidence type="ECO:0008006" key="5">
    <source>
        <dbReference type="Google" id="ProtNLM"/>
    </source>
</evidence>
<feature type="transmembrane region" description="Helical" evidence="1">
    <location>
        <begin position="93"/>
        <end position="118"/>
    </location>
</feature>
<keyword evidence="1" id="KW-0812">Transmembrane</keyword>
<dbReference type="Pfam" id="PF14453">
    <property type="entry name" value="ThiS-like"/>
    <property type="match status" value="1"/>
</dbReference>
<sequence>MSSKKITIRVNELIKSVPDGLSLGEVRDQVKPSADVLVVNGFRSEATVYLKEGDQVVLICQGETPRADELEIFMIARHTPGVHKRMKKSTVGIAGLGGLGSAISIALARMGIGTLILVDYDIVEPSNLNRQHFFIEHIGMAKTDAMAKILACVNPYIQVNTHRVTLSKKNIAQLFQEADVIVECFDRAEAKVMIMEAVSQFLPETYFVGASGLAGYGDSNSIQTWRLGEKIFLVGDLVSAAEPGRGLMAPRVGIAAHHQANL</sequence>
<dbReference type="EMBL" id="BARS01029246">
    <property type="protein sequence ID" value="GAG02325.1"/>
    <property type="molecule type" value="Genomic_DNA"/>
</dbReference>
<dbReference type="AlphaFoldDB" id="X0U9V1"/>
<dbReference type="GO" id="GO:0008641">
    <property type="term" value="F:ubiquitin-like modifier activating enzyme activity"/>
    <property type="evidence" value="ECO:0007669"/>
    <property type="project" value="InterPro"/>
</dbReference>
<dbReference type="InterPro" id="IPR000594">
    <property type="entry name" value="ThiF_NAD_FAD-bd"/>
</dbReference>
<comment type="caution">
    <text evidence="4">The sequence shown here is derived from an EMBL/GenBank/DDBJ whole genome shotgun (WGS) entry which is preliminary data.</text>
</comment>
<dbReference type="Gene3D" id="3.40.50.720">
    <property type="entry name" value="NAD(P)-binding Rossmann-like Domain"/>
    <property type="match status" value="1"/>
</dbReference>
<dbReference type="InterPro" id="IPR012729">
    <property type="entry name" value="ThiF_fam2"/>
</dbReference>